<sequence>MYIIKNIYGTQDEFQDKEELESALYDLVKDEGFWDLSVVDDTGRKYDIVVTIK</sequence>
<evidence type="ECO:0000313" key="1">
    <source>
        <dbReference type="EMBL" id="SDF86218.1"/>
    </source>
</evidence>
<reference evidence="2" key="1">
    <citation type="submission" date="2016-10" db="EMBL/GenBank/DDBJ databases">
        <authorList>
            <person name="Varghese N."/>
            <person name="Submissions S."/>
        </authorList>
    </citation>
    <scope>NUCLEOTIDE SEQUENCE [LARGE SCALE GENOMIC DNA]</scope>
    <source>
        <strain evidence="2">DSM 23256</strain>
    </source>
</reference>
<dbReference type="AlphaFoldDB" id="A0A1G7PJ22"/>
<keyword evidence="2" id="KW-1185">Reference proteome</keyword>
<evidence type="ECO:0000313" key="2">
    <source>
        <dbReference type="Proteomes" id="UP000243333"/>
    </source>
</evidence>
<dbReference type="Proteomes" id="UP000243333">
    <property type="component" value="Unassembled WGS sequence"/>
</dbReference>
<organism evidence="1 2">
    <name type="scientific">Sporolituus thermophilus DSM 23256</name>
    <dbReference type="NCBI Taxonomy" id="1123285"/>
    <lineage>
        <taxon>Bacteria</taxon>
        <taxon>Bacillati</taxon>
        <taxon>Bacillota</taxon>
        <taxon>Negativicutes</taxon>
        <taxon>Selenomonadales</taxon>
        <taxon>Sporomusaceae</taxon>
        <taxon>Sporolituus</taxon>
    </lineage>
</organism>
<proteinExistence type="predicted"/>
<name>A0A1G7PJ22_9FIRM</name>
<gene>
    <name evidence="1" type="ORF">SAMN05660235_02976</name>
</gene>
<protein>
    <submittedName>
        <fullName evidence="1">Uncharacterized protein</fullName>
    </submittedName>
</protein>
<dbReference type="RefSeq" id="WP_171904703.1">
    <property type="nucleotide sequence ID" value="NZ_FNBU01000039.1"/>
</dbReference>
<accession>A0A1G7PJ22</accession>
<dbReference type="EMBL" id="FNBU01000039">
    <property type="protein sequence ID" value="SDF86218.1"/>
    <property type="molecule type" value="Genomic_DNA"/>
</dbReference>
<dbReference type="STRING" id="1123285.SAMN05660235_02976"/>